<organism evidence="2 3">
    <name type="scientific">Deinococcus hohokamensis</name>
    <dbReference type="NCBI Taxonomy" id="309883"/>
    <lineage>
        <taxon>Bacteria</taxon>
        <taxon>Thermotogati</taxon>
        <taxon>Deinococcota</taxon>
        <taxon>Deinococci</taxon>
        <taxon>Deinococcales</taxon>
        <taxon>Deinococcaceae</taxon>
        <taxon>Deinococcus</taxon>
    </lineage>
</organism>
<feature type="region of interest" description="Disordered" evidence="1">
    <location>
        <begin position="1"/>
        <end position="20"/>
    </location>
</feature>
<sequence length="341" mass="36642">MNRPPSSAPVPRPPGKPLDASPVQVEAWVDMAHVNITGSGPETSWGLVWRETWPDQPARVGQAGGSLARDSELLAVQVAAEHLAEQGWACAVTLHCDDIVTVRRLGGLTQAPGQEALSVHERLAALGTSIKHIDRERTAARAAHQQARLMLSTLTPWPRNLRAMRSEAEVELPRLLAAVARGEEASQARFQKSGLVVQVAVHGQGGPQRETLSVSVQKGTRQTVVLWEGESDQAPELIRRIAAEVEDAERVRVAERHSRRPLPGAPEELREAVVGLLAEGGTDGMPVSHVCRLLHGVEAAVLRRAAATWPEVQLTEHAGASWLRLSLHPQGSAPRPGGPAS</sequence>
<dbReference type="RefSeq" id="WP_380063197.1">
    <property type="nucleotide sequence ID" value="NZ_JBHSEI010000015.1"/>
</dbReference>
<feature type="compositionally biased region" description="Pro residues" evidence="1">
    <location>
        <begin position="1"/>
        <end position="16"/>
    </location>
</feature>
<accession>A0ABV9IDR0</accession>
<evidence type="ECO:0000313" key="3">
    <source>
        <dbReference type="Proteomes" id="UP001595952"/>
    </source>
</evidence>
<dbReference type="Proteomes" id="UP001595952">
    <property type="component" value="Unassembled WGS sequence"/>
</dbReference>
<protein>
    <recommendedName>
        <fullName evidence="4">RNase H type-1 domain-containing protein</fullName>
    </recommendedName>
</protein>
<name>A0ABV9IDR0_9DEIO</name>
<comment type="caution">
    <text evidence="2">The sequence shown here is derived from an EMBL/GenBank/DDBJ whole genome shotgun (WGS) entry which is preliminary data.</text>
</comment>
<evidence type="ECO:0000313" key="2">
    <source>
        <dbReference type="EMBL" id="MFC4640212.1"/>
    </source>
</evidence>
<proteinExistence type="predicted"/>
<evidence type="ECO:0000256" key="1">
    <source>
        <dbReference type="SAM" id="MobiDB-lite"/>
    </source>
</evidence>
<dbReference type="EMBL" id="JBHSEI010000015">
    <property type="protein sequence ID" value="MFC4640212.1"/>
    <property type="molecule type" value="Genomic_DNA"/>
</dbReference>
<gene>
    <name evidence="2" type="ORF">ACFO0D_17930</name>
</gene>
<reference evidence="3" key="1">
    <citation type="journal article" date="2019" name="Int. J. Syst. Evol. Microbiol.">
        <title>The Global Catalogue of Microorganisms (GCM) 10K type strain sequencing project: providing services to taxonomists for standard genome sequencing and annotation.</title>
        <authorList>
            <consortium name="The Broad Institute Genomics Platform"/>
            <consortium name="The Broad Institute Genome Sequencing Center for Infectious Disease"/>
            <person name="Wu L."/>
            <person name="Ma J."/>
        </authorList>
    </citation>
    <scope>NUCLEOTIDE SEQUENCE [LARGE SCALE GENOMIC DNA]</scope>
    <source>
        <strain evidence="3">CCUG 55995</strain>
    </source>
</reference>
<keyword evidence="3" id="KW-1185">Reference proteome</keyword>
<evidence type="ECO:0008006" key="4">
    <source>
        <dbReference type="Google" id="ProtNLM"/>
    </source>
</evidence>